<accession>K5X8T1</accession>
<gene>
    <name evidence="3" type="ORF">AGABI1DRAFT_107020</name>
</gene>
<dbReference type="Proteomes" id="UP000008493">
    <property type="component" value="Unassembled WGS sequence"/>
</dbReference>
<dbReference type="Pfam" id="PF24883">
    <property type="entry name" value="NPHP3_N"/>
    <property type="match status" value="1"/>
</dbReference>
<dbReference type="PANTHER" id="PTHR10039">
    <property type="entry name" value="AMELOGENIN"/>
    <property type="match status" value="1"/>
</dbReference>
<evidence type="ECO:0000313" key="4">
    <source>
        <dbReference type="Proteomes" id="UP000008493"/>
    </source>
</evidence>
<dbReference type="AlphaFoldDB" id="K5X8T1"/>
<dbReference type="PANTHER" id="PTHR10039:SF14">
    <property type="entry name" value="NACHT DOMAIN-CONTAINING PROTEIN"/>
    <property type="match status" value="1"/>
</dbReference>
<dbReference type="Gene3D" id="3.40.50.300">
    <property type="entry name" value="P-loop containing nucleotide triphosphate hydrolases"/>
    <property type="match status" value="1"/>
</dbReference>
<evidence type="ECO:0000259" key="2">
    <source>
        <dbReference type="Pfam" id="PF24883"/>
    </source>
</evidence>
<name>K5X8T1_AGABU</name>
<dbReference type="GeneID" id="18822343"/>
<dbReference type="EMBL" id="JH971390">
    <property type="protein sequence ID" value="EKM79588.1"/>
    <property type="molecule type" value="Genomic_DNA"/>
</dbReference>
<dbReference type="InterPro" id="IPR027417">
    <property type="entry name" value="P-loop_NTPase"/>
</dbReference>
<evidence type="ECO:0000313" key="3">
    <source>
        <dbReference type="EMBL" id="EKM79588.1"/>
    </source>
</evidence>
<reference evidence="4" key="1">
    <citation type="journal article" date="2012" name="Proc. Natl. Acad. Sci. U.S.A.">
        <title>Genome sequence of the button mushroom Agaricus bisporus reveals mechanisms governing adaptation to a humic-rich ecological niche.</title>
        <authorList>
            <person name="Morin E."/>
            <person name="Kohler A."/>
            <person name="Baker A.R."/>
            <person name="Foulongne-Oriol M."/>
            <person name="Lombard V."/>
            <person name="Nagy L.G."/>
            <person name="Ohm R.A."/>
            <person name="Patyshakuliyeva A."/>
            <person name="Brun A."/>
            <person name="Aerts A.L."/>
            <person name="Bailey A.M."/>
            <person name="Billette C."/>
            <person name="Coutinho P.M."/>
            <person name="Deakin G."/>
            <person name="Doddapaneni H."/>
            <person name="Floudas D."/>
            <person name="Grimwood J."/>
            <person name="Hilden K."/>
            <person name="Kuees U."/>
            <person name="LaButti K.M."/>
            <person name="Lapidus A."/>
            <person name="Lindquist E.A."/>
            <person name="Lucas S.M."/>
            <person name="Murat C."/>
            <person name="Riley R.W."/>
            <person name="Salamov A.A."/>
            <person name="Schmutz J."/>
            <person name="Subramanian V."/>
            <person name="Woesten H.A.B."/>
            <person name="Xu J."/>
            <person name="Eastwood D.C."/>
            <person name="Foster G.D."/>
            <person name="Sonnenberg A.S."/>
            <person name="Cullen D."/>
            <person name="de Vries R.P."/>
            <person name="Lundell T."/>
            <person name="Hibbett D.S."/>
            <person name="Henrissat B."/>
            <person name="Burton K.S."/>
            <person name="Kerrigan R.W."/>
            <person name="Challen M.P."/>
            <person name="Grigoriev I.V."/>
            <person name="Martin F."/>
        </authorList>
    </citation>
    <scope>NUCLEOTIDE SEQUENCE [LARGE SCALE GENOMIC DNA]</scope>
    <source>
        <strain evidence="4">JB137-S8 / ATCC MYA-4627 / FGSC 10392</strain>
    </source>
</reference>
<evidence type="ECO:0000256" key="1">
    <source>
        <dbReference type="ARBA" id="ARBA00022737"/>
    </source>
</evidence>
<dbReference type="InterPro" id="IPR056884">
    <property type="entry name" value="NPHP3-like_N"/>
</dbReference>
<dbReference type="KEGG" id="abp:AGABI1DRAFT107020"/>
<protein>
    <recommendedName>
        <fullName evidence="2">Nephrocystin 3-like N-terminal domain-containing protein</fullName>
    </recommendedName>
</protein>
<organism evidence="3 4">
    <name type="scientific">Agaricus bisporus var. burnettii (strain JB137-S8 / ATCC MYA-4627 / FGSC 10392)</name>
    <name type="common">White button mushroom</name>
    <dbReference type="NCBI Taxonomy" id="597362"/>
    <lineage>
        <taxon>Eukaryota</taxon>
        <taxon>Fungi</taxon>
        <taxon>Dikarya</taxon>
        <taxon>Basidiomycota</taxon>
        <taxon>Agaricomycotina</taxon>
        <taxon>Agaricomycetes</taxon>
        <taxon>Agaricomycetidae</taxon>
        <taxon>Agaricales</taxon>
        <taxon>Agaricineae</taxon>
        <taxon>Agaricaceae</taxon>
        <taxon>Agaricus</taxon>
    </lineage>
</organism>
<dbReference type="OMA" id="TIHCPEY"/>
<feature type="domain" description="Nephrocystin 3-like N-terminal" evidence="2">
    <location>
        <begin position="83"/>
        <end position="243"/>
    </location>
</feature>
<keyword evidence="1" id="KW-0677">Repeat</keyword>
<dbReference type="OrthoDB" id="5967843at2759"/>
<dbReference type="SUPFAM" id="SSF52540">
    <property type="entry name" value="P-loop containing nucleoside triphosphate hydrolases"/>
    <property type="match status" value="1"/>
</dbReference>
<keyword evidence="4" id="KW-1185">Reference proteome</keyword>
<proteinExistence type="predicted"/>
<sequence>MQDPQTPELFNNTSDFILNGPVFFDIQRTEVIQNIHNHIRSSPNVLERLLTCTCPDAAVGSNAQHTPQRHLRERTRISGILLEWVNNPNRERKMIWLNGFEGTGKTVIAQTFAETCLANGLLGASYFFSQKDGRTKADLFILTIVYHLTIHCPEYGSIVADIISEDLSTLYKSRRSQMRQLIVEPFLLLLSRQHEISQKPLLIVVDGLDECDEIDVQRELIEMICEVLRQEPDLPLLWLVASRPEPDLEPLSWRDDLISVCSSLQVVDEDAEDNINQFPPG</sequence>
<dbReference type="RefSeq" id="XP_007330206.1">
    <property type="nucleotide sequence ID" value="XM_007330144.1"/>
</dbReference>
<dbReference type="InParanoid" id="K5X8T1"/>
<dbReference type="HOGENOM" id="CLU_818787_0_0_1"/>